<name>A0A645AF81_9ZZZZ</name>
<comment type="caution">
    <text evidence="2">The sequence shown here is derived from an EMBL/GenBank/DDBJ whole genome shotgun (WGS) entry which is preliminary data.</text>
</comment>
<protein>
    <submittedName>
        <fullName evidence="2">Uncharacterized protein</fullName>
    </submittedName>
</protein>
<accession>A0A645AF81</accession>
<sequence length="183" mass="19499">MPVICRYACVGSTGNWCPASTSGVAKSASEQAKSSRIELAMAGIVKGKVTVRKTRNGEPPRDSPASSRLGSIQASTEVIVRKATGKYVRDSEIQVPQKPYMLKSGMPKNFRIMPFGPSESVSAMLLVKGGEISGSTVTAEMNHLSGAERFILVTARANTKPRKVPITATATASQMLLTKARRS</sequence>
<organism evidence="2">
    <name type="scientific">bioreactor metagenome</name>
    <dbReference type="NCBI Taxonomy" id="1076179"/>
    <lineage>
        <taxon>unclassified sequences</taxon>
        <taxon>metagenomes</taxon>
        <taxon>ecological metagenomes</taxon>
    </lineage>
</organism>
<dbReference type="EMBL" id="VSSQ01013521">
    <property type="protein sequence ID" value="MPM51677.1"/>
    <property type="molecule type" value="Genomic_DNA"/>
</dbReference>
<dbReference type="AlphaFoldDB" id="A0A645AF81"/>
<reference evidence="2" key="1">
    <citation type="submission" date="2019-08" db="EMBL/GenBank/DDBJ databases">
        <authorList>
            <person name="Kucharzyk K."/>
            <person name="Murdoch R.W."/>
            <person name="Higgins S."/>
            <person name="Loffler F."/>
        </authorList>
    </citation>
    <scope>NUCLEOTIDE SEQUENCE</scope>
</reference>
<evidence type="ECO:0000313" key="2">
    <source>
        <dbReference type="EMBL" id="MPM51677.1"/>
    </source>
</evidence>
<proteinExistence type="predicted"/>
<feature type="region of interest" description="Disordered" evidence="1">
    <location>
        <begin position="50"/>
        <end position="70"/>
    </location>
</feature>
<evidence type="ECO:0000256" key="1">
    <source>
        <dbReference type="SAM" id="MobiDB-lite"/>
    </source>
</evidence>
<gene>
    <name evidence="2" type="ORF">SDC9_98428</name>
</gene>